<comment type="cofactor">
    <cofactor evidence="1">
        <name>FMN</name>
        <dbReference type="ChEBI" id="CHEBI:58210"/>
    </cofactor>
</comment>
<evidence type="ECO:0000313" key="7">
    <source>
        <dbReference type="EMBL" id="MPM51702.1"/>
    </source>
</evidence>
<reference evidence="7" key="1">
    <citation type="submission" date="2019-08" db="EMBL/GenBank/DDBJ databases">
        <authorList>
            <person name="Kucharzyk K."/>
            <person name="Murdoch R.W."/>
            <person name="Higgins S."/>
            <person name="Loffler F."/>
        </authorList>
    </citation>
    <scope>NUCLEOTIDE SEQUENCE</scope>
</reference>
<evidence type="ECO:0000259" key="6">
    <source>
        <dbReference type="Pfam" id="PF00881"/>
    </source>
</evidence>
<evidence type="ECO:0000256" key="3">
    <source>
        <dbReference type="ARBA" id="ARBA00022630"/>
    </source>
</evidence>
<protein>
    <submittedName>
        <fullName evidence="7">Chloronitrobenzene nitroreductase</fullName>
        <ecNumber evidence="7">1.7.1.16</ecNumber>
    </submittedName>
</protein>
<dbReference type="GO" id="GO:0018546">
    <property type="term" value="F:nitrobenzene nitroreductase (NADPH) activity"/>
    <property type="evidence" value="ECO:0007669"/>
    <property type="project" value="UniProtKB-EC"/>
</dbReference>
<feature type="domain" description="Nitroreductase" evidence="6">
    <location>
        <begin position="31"/>
        <end position="111"/>
    </location>
</feature>
<comment type="caution">
    <text evidence="7">The sequence shown here is derived from an EMBL/GenBank/DDBJ whole genome shotgun (WGS) entry which is preliminary data.</text>
</comment>
<dbReference type="InterPro" id="IPR000415">
    <property type="entry name" value="Nitroreductase-like"/>
</dbReference>
<evidence type="ECO:0000256" key="1">
    <source>
        <dbReference type="ARBA" id="ARBA00001917"/>
    </source>
</evidence>
<gene>
    <name evidence="7" type="primary">cnbA_1</name>
    <name evidence="7" type="ORF">SDC9_98453</name>
</gene>
<comment type="similarity">
    <text evidence="2">Belongs to the nitroreductase family.</text>
</comment>
<name>A0A645AET4_9ZZZZ</name>
<evidence type="ECO:0000256" key="4">
    <source>
        <dbReference type="ARBA" id="ARBA00022643"/>
    </source>
</evidence>
<organism evidence="7">
    <name type="scientific">bioreactor metagenome</name>
    <dbReference type="NCBI Taxonomy" id="1076179"/>
    <lineage>
        <taxon>unclassified sequences</taxon>
        <taxon>metagenomes</taxon>
        <taxon>ecological metagenomes</taxon>
    </lineage>
</organism>
<evidence type="ECO:0000256" key="5">
    <source>
        <dbReference type="ARBA" id="ARBA00023002"/>
    </source>
</evidence>
<dbReference type="InterPro" id="IPR029479">
    <property type="entry name" value="Nitroreductase"/>
</dbReference>
<keyword evidence="3" id="KW-0285">Flavoprotein</keyword>
<dbReference type="CDD" id="cd02136">
    <property type="entry name" value="PnbA_NfnB-like"/>
    <property type="match status" value="1"/>
</dbReference>
<dbReference type="EMBL" id="VSSQ01013532">
    <property type="protein sequence ID" value="MPM51702.1"/>
    <property type="molecule type" value="Genomic_DNA"/>
</dbReference>
<dbReference type="Gene3D" id="3.40.109.10">
    <property type="entry name" value="NADH Oxidase"/>
    <property type="match status" value="1"/>
</dbReference>
<dbReference type="PANTHER" id="PTHR43673:SF2">
    <property type="entry name" value="NITROREDUCTASE"/>
    <property type="match status" value="1"/>
</dbReference>
<dbReference type="SUPFAM" id="SSF55469">
    <property type="entry name" value="FMN-dependent nitroreductase-like"/>
    <property type="match status" value="1"/>
</dbReference>
<dbReference type="AlphaFoldDB" id="A0A645AET4"/>
<dbReference type="EC" id="1.7.1.16" evidence="7"/>
<dbReference type="PANTHER" id="PTHR43673">
    <property type="entry name" value="NAD(P)H NITROREDUCTASE YDGI-RELATED"/>
    <property type="match status" value="1"/>
</dbReference>
<keyword evidence="5 7" id="KW-0560">Oxidoreductase</keyword>
<proteinExistence type="inferred from homology"/>
<sequence length="138" mass="14945">MSKLPPAHLARMQELLSDMGAAAGEAVNEIGALMGNFFNAPVVIYLCMDKNLGGLSFFDLGALSQSIMLKALEHGLSTMPAGCLVQYPEILHAELGIPDELSVIAGIAIGYEDSLHPINKFRSRRRPIEEVVTFKGFE</sequence>
<evidence type="ECO:0000256" key="2">
    <source>
        <dbReference type="ARBA" id="ARBA00007118"/>
    </source>
</evidence>
<accession>A0A645AET4</accession>
<dbReference type="Pfam" id="PF00881">
    <property type="entry name" value="Nitroreductase"/>
    <property type="match status" value="1"/>
</dbReference>
<keyword evidence="4" id="KW-0288">FMN</keyword>